<evidence type="ECO:0000313" key="2">
    <source>
        <dbReference type="Proteomes" id="UP000023152"/>
    </source>
</evidence>
<evidence type="ECO:0000313" key="1">
    <source>
        <dbReference type="EMBL" id="ETO03675.1"/>
    </source>
</evidence>
<dbReference type="AlphaFoldDB" id="X6LSE8"/>
<organism evidence="1 2">
    <name type="scientific">Reticulomyxa filosa</name>
    <dbReference type="NCBI Taxonomy" id="46433"/>
    <lineage>
        <taxon>Eukaryota</taxon>
        <taxon>Sar</taxon>
        <taxon>Rhizaria</taxon>
        <taxon>Retaria</taxon>
        <taxon>Foraminifera</taxon>
        <taxon>Monothalamids</taxon>
        <taxon>Reticulomyxidae</taxon>
        <taxon>Reticulomyxa</taxon>
    </lineage>
</organism>
<dbReference type="Proteomes" id="UP000023152">
    <property type="component" value="Unassembled WGS sequence"/>
</dbReference>
<gene>
    <name evidence="1" type="ORF">RFI_33729</name>
</gene>
<sequence>MLGLEEDQEKTNTFKECYDEECEALLNEQHEDHQHALVIGKQCLKQYLNKYNNQHSVGNHHHLIRRSIGKKRIHNHRDKRKEMKDHLNNSYYLKSLMYKFKEFGCNATLFNFNFEQPLKPQMKRNIKKYFSIEIV</sequence>
<keyword evidence="2" id="KW-1185">Reference proteome</keyword>
<dbReference type="EMBL" id="ASPP01032692">
    <property type="protein sequence ID" value="ETO03675.1"/>
    <property type="molecule type" value="Genomic_DNA"/>
</dbReference>
<proteinExistence type="predicted"/>
<accession>X6LSE8</accession>
<comment type="caution">
    <text evidence="1">The sequence shown here is derived from an EMBL/GenBank/DDBJ whole genome shotgun (WGS) entry which is preliminary data.</text>
</comment>
<protein>
    <submittedName>
        <fullName evidence="1">Uncharacterized protein</fullName>
    </submittedName>
</protein>
<name>X6LSE8_RETFI</name>
<dbReference type="OrthoDB" id="5574452at2759"/>
<reference evidence="1 2" key="1">
    <citation type="journal article" date="2013" name="Curr. Biol.">
        <title>The Genome of the Foraminiferan Reticulomyxa filosa.</title>
        <authorList>
            <person name="Glockner G."/>
            <person name="Hulsmann N."/>
            <person name="Schleicher M."/>
            <person name="Noegel A.A."/>
            <person name="Eichinger L."/>
            <person name="Gallinger C."/>
            <person name="Pawlowski J."/>
            <person name="Sierra R."/>
            <person name="Euteneuer U."/>
            <person name="Pillet L."/>
            <person name="Moustafa A."/>
            <person name="Platzer M."/>
            <person name="Groth M."/>
            <person name="Szafranski K."/>
            <person name="Schliwa M."/>
        </authorList>
    </citation>
    <scope>NUCLEOTIDE SEQUENCE [LARGE SCALE GENOMIC DNA]</scope>
</reference>